<proteinExistence type="predicted"/>
<comment type="caution">
    <text evidence="1">The sequence shown here is derived from an EMBL/GenBank/DDBJ whole genome shotgun (WGS) entry which is preliminary data.</text>
</comment>
<organism evidence="1 2">
    <name type="scientific">Halodesulfovibrio spirochaetisodalis</name>
    <dbReference type="NCBI Taxonomy" id="1560234"/>
    <lineage>
        <taxon>Bacteria</taxon>
        <taxon>Pseudomonadati</taxon>
        <taxon>Thermodesulfobacteriota</taxon>
        <taxon>Desulfovibrionia</taxon>
        <taxon>Desulfovibrionales</taxon>
        <taxon>Desulfovibrionaceae</taxon>
        <taxon>Halodesulfovibrio</taxon>
    </lineage>
</organism>
<dbReference type="Proteomes" id="UP000091979">
    <property type="component" value="Unassembled WGS sequence"/>
</dbReference>
<dbReference type="RefSeq" id="WP_066858802.1">
    <property type="nucleotide sequence ID" value="NZ_JXMS01000051.1"/>
</dbReference>
<dbReference type="PATRIC" id="fig|1560234.3.peg.2891"/>
<accession>A0A1B7X8S8</accession>
<dbReference type="EMBL" id="JXMS01000051">
    <property type="protein sequence ID" value="OBQ45748.1"/>
    <property type="molecule type" value="Genomic_DNA"/>
</dbReference>
<gene>
    <name evidence="1" type="ORF">SP90_16405</name>
</gene>
<sequence length="192" mass="20565">MKTSGVLDQLSKVLQQQLEQQQKLMKKQTAGADALLMSQQLTATDQLEKAGGAAESFVSNLFAKDAVQVADSVKAMLAQYKAQQNINASQSANASSLIDSVSVLTDFESSHSETQGAVQQVVKDAGVRDVDQIKQEMNNKLSEDQSERATNEQQLVDRVVSSSGGVSTSTIRVPRAGVKMAKVKAPSIRLVV</sequence>
<keyword evidence="2" id="KW-1185">Reference proteome</keyword>
<protein>
    <submittedName>
        <fullName evidence="1">Uncharacterized protein</fullName>
    </submittedName>
</protein>
<dbReference type="AlphaFoldDB" id="A0A1B7X8S8"/>
<evidence type="ECO:0000313" key="1">
    <source>
        <dbReference type="EMBL" id="OBQ45748.1"/>
    </source>
</evidence>
<reference evidence="1 2" key="1">
    <citation type="submission" date="2015-01" db="EMBL/GenBank/DDBJ databases">
        <title>Desulfovibrio sp. JC271 draft genome sequence.</title>
        <authorList>
            <person name="Shivani Y."/>
            <person name="Subhash Y."/>
            <person name="Sasikala C."/>
            <person name="Ramana C.V."/>
        </authorList>
    </citation>
    <scope>NUCLEOTIDE SEQUENCE [LARGE SCALE GENOMIC DNA]</scope>
    <source>
        <strain evidence="1 2">JC271</strain>
    </source>
</reference>
<evidence type="ECO:0000313" key="2">
    <source>
        <dbReference type="Proteomes" id="UP000091979"/>
    </source>
</evidence>
<name>A0A1B7X8S8_9BACT</name>